<dbReference type="InterPro" id="IPR038765">
    <property type="entry name" value="Papain-like_cys_pep_sf"/>
</dbReference>
<dbReference type="EMBL" id="CP054492">
    <property type="protein sequence ID" value="QOY52163.1"/>
    <property type="molecule type" value="Genomic_DNA"/>
</dbReference>
<dbReference type="RefSeq" id="WP_194369945.1">
    <property type="nucleotide sequence ID" value="NZ_CP054492.1"/>
</dbReference>
<evidence type="ECO:0000256" key="1">
    <source>
        <dbReference type="SAM" id="SignalP"/>
    </source>
</evidence>
<reference evidence="2 3" key="1">
    <citation type="submission" date="2020-05" db="EMBL/GenBank/DDBJ databases">
        <title>Sulfurimonas marisnigri, sp. nov., and Sulfurimonas baltica, sp. nov., manganese oxide reducing chemolithoautotrophs of the class Epsilonproteobacteria isolated from the pelagic redoxclines of the Black and Baltic Seas and emended description of the genus Sulfurimonas.</title>
        <authorList>
            <person name="Henkel J.V."/>
            <person name="Laudan C."/>
            <person name="Werner J."/>
            <person name="Neu T."/>
            <person name="Plewe S."/>
            <person name="Sproer C."/>
            <person name="Bunk B."/>
            <person name="Schulz-Vogt H.N."/>
        </authorList>
    </citation>
    <scope>NUCLEOTIDE SEQUENCE [LARGE SCALE GENOMIC DNA]</scope>
    <source>
        <strain evidence="2 3">GD2</strain>
    </source>
</reference>
<dbReference type="KEGG" id="sbal:HUE88_00240"/>
<evidence type="ECO:0000313" key="2">
    <source>
        <dbReference type="EMBL" id="QOY52163.1"/>
    </source>
</evidence>
<accession>A0A7S7LVF4</accession>
<dbReference type="Pfam" id="PF06035">
    <property type="entry name" value="Peptidase_C93"/>
    <property type="match status" value="1"/>
</dbReference>
<keyword evidence="1" id="KW-0732">Signal</keyword>
<dbReference type="PANTHER" id="PTHR39327">
    <property type="match status" value="1"/>
</dbReference>
<keyword evidence="3" id="KW-1185">Reference proteome</keyword>
<gene>
    <name evidence="2" type="ORF">HUE88_00240</name>
</gene>
<sequence>MFKLRVLILLSLLLVNTTFSSEDYVEKPLLDEIAQKYKVFAKKRFFLLQETLNSVKDKSDLEKLEAVNKFFNDVRYSSDMKIYNMRDYWATPWEFLGKDMGDCEDYVISKYFALKYLGIDYKKLFFTYVRSTKFKEPHMVLTYFETPRSEPLILDNNNHKIFSASQRKDLTPIYNFNGDVLNQIGKDTKKSHKKWDQLKLNMKRKKI</sequence>
<organism evidence="2 3">
    <name type="scientific">Candidatus Sulfurimonas baltica</name>
    <dbReference type="NCBI Taxonomy" id="2740404"/>
    <lineage>
        <taxon>Bacteria</taxon>
        <taxon>Pseudomonadati</taxon>
        <taxon>Campylobacterota</taxon>
        <taxon>Epsilonproteobacteria</taxon>
        <taxon>Campylobacterales</taxon>
        <taxon>Sulfurimonadaceae</taxon>
        <taxon>Sulfurimonas</taxon>
    </lineage>
</organism>
<name>A0A7S7LVF4_9BACT</name>
<feature type="signal peptide" evidence="1">
    <location>
        <begin position="1"/>
        <end position="21"/>
    </location>
</feature>
<dbReference type="SUPFAM" id="SSF54001">
    <property type="entry name" value="Cysteine proteinases"/>
    <property type="match status" value="1"/>
</dbReference>
<dbReference type="AlphaFoldDB" id="A0A7S7LVF4"/>
<proteinExistence type="predicted"/>
<dbReference type="InterPro" id="IPR010319">
    <property type="entry name" value="Transglutaminase-like_Cys_pept"/>
</dbReference>
<protein>
    <submittedName>
        <fullName evidence="2">Transglutaminase-like cysteine peptidase</fullName>
    </submittedName>
</protein>
<dbReference type="Gene3D" id="3.10.620.30">
    <property type="match status" value="1"/>
</dbReference>
<evidence type="ECO:0000313" key="3">
    <source>
        <dbReference type="Proteomes" id="UP000593994"/>
    </source>
</evidence>
<feature type="chain" id="PRO_5033033018" evidence="1">
    <location>
        <begin position="22"/>
        <end position="207"/>
    </location>
</feature>
<dbReference type="Proteomes" id="UP000593994">
    <property type="component" value="Chromosome"/>
</dbReference>
<dbReference type="PANTHER" id="PTHR39327:SF1">
    <property type="entry name" value="BLR5470 PROTEIN"/>
    <property type="match status" value="1"/>
</dbReference>